<dbReference type="SUPFAM" id="SSF53720">
    <property type="entry name" value="ALDH-like"/>
    <property type="match status" value="1"/>
</dbReference>
<dbReference type="AlphaFoldDB" id="A0A6I4VTA8"/>
<accession>A0A6I4VTA8</accession>
<dbReference type="RefSeq" id="WP_160800781.1">
    <property type="nucleotide sequence ID" value="NZ_WUUL01000003.1"/>
</dbReference>
<dbReference type="GO" id="GO:0009450">
    <property type="term" value="P:gamma-aminobutyric acid catabolic process"/>
    <property type="evidence" value="ECO:0007669"/>
    <property type="project" value="InterPro"/>
</dbReference>
<dbReference type="InterPro" id="IPR050740">
    <property type="entry name" value="Aldehyde_DH_Superfamily"/>
</dbReference>
<dbReference type="InterPro" id="IPR016162">
    <property type="entry name" value="Ald_DH_N"/>
</dbReference>
<dbReference type="Gene3D" id="3.40.605.10">
    <property type="entry name" value="Aldehyde Dehydrogenase, Chain A, domain 1"/>
    <property type="match status" value="1"/>
</dbReference>
<evidence type="ECO:0000259" key="3">
    <source>
        <dbReference type="Pfam" id="PF00171"/>
    </source>
</evidence>
<dbReference type="InterPro" id="IPR016163">
    <property type="entry name" value="Ald_DH_C"/>
</dbReference>
<dbReference type="InterPro" id="IPR016161">
    <property type="entry name" value="Ald_DH/histidinol_DH"/>
</dbReference>
<dbReference type="Proteomes" id="UP000430692">
    <property type="component" value="Unassembled WGS sequence"/>
</dbReference>
<dbReference type="PANTHER" id="PTHR43353:SF5">
    <property type="entry name" value="SUCCINATE-SEMIALDEHYDE DEHYDROGENASE, MITOCHONDRIAL"/>
    <property type="match status" value="1"/>
</dbReference>
<dbReference type="EC" id="1.2.1.-" evidence="4"/>
<feature type="domain" description="Aldehyde dehydrogenase" evidence="3">
    <location>
        <begin position="20"/>
        <end position="475"/>
    </location>
</feature>
<comment type="similarity">
    <text evidence="1">Belongs to the aldehyde dehydrogenase family.</text>
</comment>
<organism evidence="4 5">
    <name type="scientific">Shimazuella alba</name>
    <dbReference type="NCBI Taxonomy" id="2690964"/>
    <lineage>
        <taxon>Bacteria</taxon>
        <taxon>Bacillati</taxon>
        <taxon>Bacillota</taxon>
        <taxon>Bacilli</taxon>
        <taxon>Bacillales</taxon>
        <taxon>Thermoactinomycetaceae</taxon>
        <taxon>Shimazuella</taxon>
    </lineage>
</organism>
<evidence type="ECO:0000313" key="5">
    <source>
        <dbReference type="Proteomes" id="UP000430692"/>
    </source>
</evidence>
<dbReference type="CDD" id="cd07103">
    <property type="entry name" value="ALDH_F5_SSADH_GabD"/>
    <property type="match status" value="1"/>
</dbReference>
<dbReference type="FunFam" id="3.40.605.10:FF:000005">
    <property type="entry name" value="Succinate-semialdehyde dehydrogenase I"/>
    <property type="match status" value="1"/>
</dbReference>
<keyword evidence="5" id="KW-1185">Reference proteome</keyword>
<dbReference type="InterPro" id="IPR010102">
    <property type="entry name" value="Succ_semiAld_DH"/>
</dbReference>
<dbReference type="EMBL" id="WUUL01000003">
    <property type="protein sequence ID" value="MXQ53435.1"/>
    <property type="molecule type" value="Genomic_DNA"/>
</dbReference>
<comment type="caution">
    <text evidence="4">The sequence shown here is derived from an EMBL/GenBank/DDBJ whole genome shotgun (WGS) entry which is preliminary data.</text>
</comment>
<dbReference type="GO" id="GO:0004777">
    <property type="term" value="F:succinate-semialdehyde dehydrogenase (NAD+) activity"/>
    <property type="evidence" value="ECO:0007669"/>
    <property type="project" value="TreeGrafter"/>
</dbReference>
<proteinExistence type="inferred from homology"/>
<evidence type="ECO:0000313" key="4">
    <source>
        <dbReference type="EMBL" id="MXQ53435.1"/>
    </source>
</evidence>
<dbReference type="Pfam" id="PF00171">
    <property type="entry name" value="Aldedh"/>
    <property type="match status" value="1"/>
</dbReference>
<name>A0A6I4VTA8_9BACL</name>
<reference evidence="4 5" key="1">
    <citation type="submission" date="2019-12" db="EMBL/GenBank/DDBJ databases">
        <title>Whole-genome analyses of novel actinobacteria.</title>
        <authorList>
            <person name="Sahin N."/>
            <person name="Saygin H."/>
        </authorList>
    </citation>
    <scope>NUCLEOTIDE SEQUENCE [LARGE SCALE GENOMIC DNA]</scope>
    <source>
        <strain evidence="4 5">KC615</strain>
    </source>
</reference>
<evidence type="ECO:0000256" key="2">
    <source>
        <dbReference type="ARBA" id="ARBA00023002"/>
    </source>
</evidence>
<dbReference type="InterPro" id="IPR015590">
    <property type="entry name" value="Aldehyde_DH_dom"/>
</dbReference>
<dbReference type="InterPro" id="IPR016160">
    <property type="entry name" value="Ald_DH_CS_CYS"/>
</dbReference>
<evidence type="ECO:0000256" key="1">
    <source>
        <dbReference type="ARBA" id="ARBA00009986"/>
    </source>
</evidence>
<dbReference type="FunFam" id="3.40.309.10:FF:000004">
    <property type="entry name" value="Succinate-semialdehyde dehydrogenase I"/>
    <property type="match status" value="1"/>
</dbReference>
<dbReference type="PROSITE" id="PS00070">
    <property type="entry name" value="ALDEHYDE_DEHYDR_CYS"/>
    <property type="match status" value="1"/>
</dbReference>
<dbReference type="PANTHER" id="PTHR43353">
    <property type="entry name" value="SUCCINATE-SEMIALDEHYDE DEHYDROGENASE, MITOCHONDRIAL"/>
    <property type="match status" value="1"/>
</dbReference>
<sequence length="479" mass="52552">MQPYHFGNFIDGKSVEDGLQKLRVTDPATGELVGTVTFDGIEHTSLAIDAASRALEGWKAKTASDRAFLMHKFVELIMRSKQELAELITREMGRPIAESLGEVDYAASFLTWFAEEGKRIYGRIVPGKTENHHIQVRKEPVGVVAAITPWNFPASMITRKLGPALAAGCTFLVKPAEQTPLAALRLAQLSLEAGIPSGVFNVVCAEPNEFTKTIMKDSRVRKISFTGSTEVGRKIMAQSAEQIKRISLELGGHAPFIVCEDANLDQAVDALVASKFRNSGQTCVCTNRVYVHASIYEAFIEKLSPQIEKLVVGNGFQSETDIGPLIDRKGFEKVARQVEDALEKGARCVVGGNGITNEEKDVFFFKPTLLVDMDEHMRIMSEETFGPVAPVQKFSSEEEVIRLANNSPYGLAAYIFTQDVSRGYRLAEKLEYGIVGWNDGVPSTTQAPFGGVKQSGLGREGATEGMEEYLVTKYISLKI</sequence>
<protein>
    <submittedName>
        <fullName evidence="4">Succinate-semialdehyde dehydrogenase</fullName>
        <ecNumber evidence="4">1.2.1.-</ecNumber>
    </submittedName>
</protein>
<dbReference type="NCBIfam" id="TIGR01780">
    <property type="entry name" value="SSADH"/>
    <property type="match status" value="1"/>
</dbReference>
<gene>
    <name evidence="4" type="ORF">GSM42_06770</name>
</gene>
<keyword evidence="2 4" id="KW-0560">Oxidoreductase</keyword>
<dbReference type="Gene3D" id="3.40.309.10">
    <property type="entry name" value="Aldehyde Dehydrogenase, Chain A, domain 2"/>
    <property type="match status" value="1"/>
</dbReference>